<dbReference type="KEGG" id="phon:BH719_07540"/>
<accession>A0A1D8B3J5</accession>
<protein>
    <recommendedName>
        <fullName evidence="4">DUF4190 domain-containing protein</fullName>
    </recommendedName>
</protein>
<keyword evidence="1" id="KW-0472">Membrane</keyword>
<sequence>MIRAELWDPWGVSIPNAPIAAPPDYPGSHEAGAAWDPYGPYAGAPGGGYAVLGEVFPGTEGVDAAAVFAMGGYTAPKPIANPVATVALWLSVLAMPLLGLFCPVTLVLGIVGLARSSGLPGQVGRHESAAALVLSGGALAWWIFMYAIVFRW</sequence>
<keyword evidence="1" id="KW-0812">Transmembrane</keyword>
<name>A0A1D8B3J5_9ACTO</name>
<dbReference type="EMBL" id="CP017298">
    <property type="protein sequence ID" value="AOS47715.1"/>
    <property type="molecule type" value="Genomic_DNA"/>
</dbReference>
<dbReference type="STRING" id="178339.BH719_07540"/>
<proteinExistence type="predicted"/>
<dbReference type="AlphaFoldDB" id="A0A1D8B3J5"/>
<evidence type="ECO:0008006" key="4">
    <source>
        <dbReference type="Google" id="ProtNLM"/>
    </source>
</evidence>
<gene>
    <name evidence="2" type="ORF">BH719_07540</name>
</gene>
<keyword evidence="1" id="KW-1133">Transmembrane helix</keyword>
<evidence type="ECO:0000256" key="1">
    <source>
        <dbReference type="SAM" id="Phobius"/>
    </source>
</evidence>
<keyword evidence="3" id="KW-1185">Reference proteome</keyword>
<feature type="transmembrane region" description="Helical" evidence="1">
    <location>
        <begin position="129"/>
        <end position="149"/>
    </location>
</feature>
<organism evidence="2 3">
    <name type="scientific">Pauljensenia hongkongensis</name>
    <dbReference type="NCBI Taxonomy" id="178339"/>
    <lineage>
        <taxon>Bacteria</taxon>
        <taxon>Bacillati</taxon>
        <taxon>Actinomycetota</taxon>
        <taxon>Actinomycetes</taxon>
        <taxon>Actinomycetales</taxon>
        <taxon>Actinomycetaceae</taxon>
        <taxon>Pauljensenia</taxon>
    </lineage>
</organism>
<reference evidence="2 3" key="1">
    <citation type="submission" date="2016-09" db="EMBL/GenBank/DDBJ databases">
        <title>Complete genome sequence of Actinomyces hongkongensis HKU8.</title>
        <authorList>
            <person name="Gao Y.-X."/>
            <person name="Zhou Y.-Y."/>
            <person name="Xie Y."/>
            <person name="Wang M."/>
            <person name="Wang S.-J."/>
            <person name="Shen S.-G."/>
        </authorList>
    </citation>
    <scope>NUCLEOTIDE SEQUENCE [LARGE SCALE GENOMIC DNA]</scope>
    <source>
        <strain evidence="2 3">HKU8</strain>
    </source>
</reference>
<feature type="transmembrane region" description="Helical" evidence="1">
    <location>
        <begin position="86"/>
        <end position="108"/>
    </location>
</feature>
<dbReference type="Proteomes" id="UP000095214">
    <property type="component" value="Chromosome"/>
</dbReference>
<evidence type="ECO:0000313" key="2">
    <source>
        <dbReference type="EMBL" id="AOS47715.1"/>
    </source>
</evidence>
<evidence type="ECO:0000313" key="3">
    <source>
        <dbReference type="Proteomes" id="UP000095214"/>
    </source>
</evidence>